<comment type="caution">
    <text evidence="8">The sequence shown here is derived from an EMBL/GenBank/DDBJ whole genome shotgun (WGS) entry which is preliminary data.</text>
</comment>
<comment type="subcellular location">
    <subcellularLocation>
        <location evidence="1">Membrane</location>
    </subcellularLocation>
</comment>
<dbReference type="PANTHER" id="PTHR14948">
    <property type="entry name" value="NG5"/>
    <property type="match status" value="1"/>
</dbReference>
<proteinExistence type="predicted"/>
<accession>A0A7W8QTV9</accession>
<sequence length="153" mass="16628">MSYGPPPGPPGPPPGGYGPPHGGQPMGERPEVGLAGVIFSLLCCWPLGIPALVFQMKIDNLWSQGDYQGAQEAADKAKKFRNIAFILGSISIVISIVLSVINMVIAASAVEDANQDLQELEQMQESYEDSYDTEDLDQLNEDLEQDLEELESY</sequence>
<evidence type="ECO:0008006" key="10">
    <source>
        <dbReference type="Google" id="ProtNLM"/>
    </source>
</evidence>
<dbReference type="InterPro" id="IPR007593">
    <property type="entry name" value="CD225/Dispanin_fam"/>
</dbReference>
<feature type="coiled-coil region" evidence="5">
    <location>
        <begin position="103"/>
        <end position="153"/>
    </location>
</feature>
<keyword evidence="3 7" id="KW-1133">Transmembrane helix</keyword>
<feature type="region of interest" description="Disordered" evidence="6">
    <location>
        <begin position="1"/>
        <end position="26"/>
    </location>
</feature>
<dbReference type="AlphaFoldDB" id="A0A7W8QTV9"/>
<dbReference type="InterPro" id="IPR051423">
    <property type="entry name" value="CD225/Dispanin"/>
</dbReference>
<feature type="compositionally biased region" description="Pro residues" evidence="6">
    <location>
        <begin position="1"/>
        <end position="17"/>
    </location>
</feature>
<gene>
    <name evidence="8" type="ORF">HDA36_005991</name>
</gene>
<evidence type="ECO:0000256" key="6">
    <source>
        <dbReference type="SAM" id="MobiDB-lite"/>
    </source>
</evidence>
<keyword evidence="2 7" id="KW-0812">Transmembrane</keyword>
<name>A0A7W8QTV9_9ACTN</name>
<evidence type="ECO:0000313" key="9">
    <source>
        <dbReference type="Proteomes" id="UP000572635"/>
    </source>
</evidence>
<evidence type="ECO:0000256" key="1">
    <source>
        <dbReference type="ARBA" id="ARBA00004370"/>
    </source>
</evidence>
<evidence type="ECO:0000256" key="5">
    <source>
        <dbReference type="SAM" id="Coils"/>
    </source>
</evidence>
<evidence type="ECO:0000256" key="4">
    <source>
        <dbReference type="ARBA" id="ARBA00023136"/>
    </source>
</evidence>
<evidence type="ECO:0000256" key="3">
    <source>
        <dbReference type="ARBA" id="ARBA00022989"/>
    </source>
</evidence>
<dbReference type="Pfam" id="PF04505">
    <property type="entry name" value="CD225"/>
    <property type="match status" value="1"/>
</dbReference>
<reference evidence="8 9" key="1">
    <citation type="submission" date="2020-08" db="EMBL/GenBank/DDBJ databases">
        <title>Sequencing the genomes of 1000 actinobacteria strains.</title>
        <authorList>
            <person name="Klenk H.-P."/>
        </authorList>
    </citation>
    <scope>NUCLEOTIDE SEQUENCE [LARGE SCALE GENOMIC DNA]</scope>
    <source>
        <strain evidence="8 9">DSM 44551</strain>
    </source>
</reference>
<evidence type="ECO:0000313" key="8">
    <source>
        <dbReference type="EMBL" id="MBB5435843.1"/>
    </source>
</evidence>
<dbReference type="Proteomes" id="UP000572635">
    <property type="component" value="Unassembled WGS sequence"/>
</dbReference>
<feature type="transmembrane region" description="Helical" evidence="7">
    <location>
        <begin position="83"/>
        <end position="105"/>
    </location>
</feature>
<protein>
    <recommendedName>
        <fullName evidence="10">Interferon-induced transmembrane protein</fullName>
    </recommendedName>
</protein>
<feature type="transmembrane region" description="Helical" evidence="7">
    <location>
        <begin position="32"/>
        <end position="54"/>
    </location>
</feature>
<keyword evidence="4 7" id="KW-0472">Membrane</keyword>
<dbReference type="RefSeq" id="WP_184398982.1">
    <property type="nucleotide sequence ID" value="NZ_BAAAJD010000092.1"/>
</dbReference>
<dbReference type="GO" id="GO:0016020">
    <property type="term" value="C:membrane"/>
    <property type="evidence" value="ECO:0007669"/>
    <property type="project" value="UniProtKB-SubCell"/>
</dbReference>
<evidence type="ECO:0000256" key="2">
    <source>
        <dbReference type="ARBA" id="ARBA00022692"/>
    </source>
</evidence>
<organism evidence="8 9">
    <name type="scientific">Nocardiopsis composta</name>
    <dbReference type="NCBI Taxonomy" id="157465"/>
    <lineage>
        <taxon>Bacteria</taxon>
        <taxon>Bacillati</taxon>
        <taxon>Actinomycetota</taxon>
        <taxon>Actinomycetes</taxon>
        <taxon>Streptosporangiales</taxon>
        <taxon>Nocardiopsidaceae</taxon>
        <taxon>Nocardiopsis</taxon>
    </lineage>
</organism>
<evidence type="ECO:0000256" key="7">
    <source>
        <dbReference type="SAM" id="Phobius"/>
    </source>
</evidence>
<dbReference type="PANTHER" id="PTHR14948:SF25">
    <property type="entry name" value="DUF4190 DOMAIN-CONTAINING PROTEIN"/>
    <property type="match status" value="1"/>
</dbReference>
<dbReference type="EMBL" id="JACHDB010000002">
    <property type="protein sequence ID" value="MBB5435843.1"/>
    <property type="molecule type" value="Genomic_DNA"/>
</dbReference>
<keyword evidence="5" id="KW-0175">Coiled coil</keyword>
<keyword evidence="9" id="KW-1185">Reference proteome</keyword>